<name>A0AAU8GDH0_9CHLR</name>
<evidence type="ECO:0000256" key="2">
    <source>
        <dbReference type="ARBA" id="ARBA00022603"/>
    </source>
</evidence>
<keyword evidence="3" id="KW-0808">Transferase</keyword>
<feature type="domain" description="Radical SAM core" evidence="9">
    <location>
        <begin position="180"/>
        <end position="400"/>
    </location>
</feature>
<keyword evidence="5" id="KW-0479">Metal-binding</keyword>
<dbReference type="InterPro" id="IPR058240">
    <property type="entry name" value="rSAM_sf"/>
</dbReference>
<dbReference type="EMBL" id="CP159307">
    <property type="protein sequence ID" value="XCH33808.1"/>
    <property type="molecule type" value="Genomic_DNA"/>
</dbReference>
<dbReference type="GO" id="GO:0031419">
    <property type="term" value="F:cobalamin binding"/>
    <property type="evidence" value="ECO:0007669"/>
    <property type="project" value="InterPro"/>
</dbReference>
<dbReference type="GO" id="GO:0046872">
    <property type="term" value="F:metal ion binding"/>
    <property type="evidence" value="ECO:0007669"/>
    <property type="project" value="UniProtKB-KW"/>
</dbReference>
<dbReference type="InterPro" id="IPR034466">
    <property type="entry name" value="Methyltransferase_Class_B"/>
</dbReference>
<keyword evidence="6" id="KW-0408">Iron</keyword>
<evidence type="ECO:0000256" key="6">
    <source>
        <dbReference type="ARBA" id="ARBA00023004"/>
    </source>
</evidence>
<dbReference type="Pfam" id="PF02310">
    <property type="entry name" value="B12-binding"/>
    <property type="match status" value="1"/>
</dbReference>
<keyword evidence="4" id="KW-0949">S-adenosyl-L-methionine</keyword>
<dbReference type="Gene3D" id="3.80.30.20">
    <property type="entry name" value="tm_1862 like domain"/>
    <property type="match status" value="1"/>
</dbReference>
<dbReference type="InterPro" id="IPR023404">
    <property type="entry name" value="rSAM_horseshoe"/>
</dbReference>
<dbReference type="CDD" id="cd02068">
    <property type="entry name" value="radical_SAM_B12_BD"/>
    <property type="match status" value="1"/>
</dbReference>
<reference evidence="10" key="1">
    <citation type="submission" date="2024-06" db="EMBL/GenBank/DDBJ databases">
        <title>A Novel Isolate, Dehalogenimonas sp. Strain 4OHTPN, Dechlorinates Aromatic 4 Hydroxy chlorothalonil by a Novel Reductive Dehalogenase.</title>
        <authorList>
            <person name="Liu G."/>
        </authorList>
    </citation>
    <scope>NUCLEOTIDE SEQUENCE</scope>
    <source>
        <strain evidence="10">4OHTPN</strain>
    </source>
</reference>
<accession>A0AAU8GDH0</accession>
<keyword evidence="7" id="KW-0411">Iron-sulfur</keyword>
<dbReference type="PROSITE" id="PS51918">
    <property type="entry name" value="RADICAL_SAM"/>
    <property type="match status" value="1"/>
</dbReference>
<comment type="cofactor">
    <cofactor evidence="1">
        <name>[4Fe-4S] cluster</name>
        <dbReference type="ChEBI" id="CHEBI:49883"/>
    </cofactor>
</comment>
<dbReference type="InterPro" id="IPR006158">
    <property type="entry name" value="Cobalamin-bd"/>
</dbReference>
<organism evidence="10">
    <name type="scientific">Dehalogenimonas sp. 4OHTPN</name>
    <dbReference type="NCBI Taxonomy" id="3166643"/>
    <lineage>
        <taxon>Bacteria</taxon>
        <taxon>Bacillati</taxon>
        <taxon>Chloroflexota</taxon>
        <taxon>Dehalococcoidia</taxon>
        <taxon>Dehalococcoidales</taxon>
        <taxon>Dehalococcoidaceae</taxon>
        <taxon>Dehalogenimonas</taxon>
    </lineage>
</organism>
<dbReference type="SFLD" id="SFLDG01123">
    <property type="entry name" value="methyltransferase_(Class_B)"/>
    <property type="match status" value="1"/>
</dbReference>
<evidence type="ECO:0000256" key="4">
    <source>
        <dbReference type="ARBA" id="ARBA00022691"/>
    </source>
</evidence>
<keyword evidence="2" id="KW-0489">Methyltransferase</keyword>
<dbReference type="InterPro" id="IPR007197">
    <property type="entry name" value="rSAM"/>
</dbReference>
<evidence type="ECO:0000256" key="5">
    <source>
        <dbReference type="ARBA" id="ARBA00022723"/>
    </source>
</evidence>
<dbReference type="AlphaFoldDB" id="A0AAU8GDH0"/>
<dbReference type="PROSITE" id="PS51332">
    <property type="entry name" value="B12_BINDING"/>
    <property type="match status" value="1"/>
</dbReference>
<dbReference type="Pfam" id="PF04055">
    <property type="entry name" value="Radical_SAM"/>
    <property type="match status" value="1"/>
</dbReference>
<dbReference type="SUPFAM" id="SSF52242">
    <property type="entry name" value="Cobalamin (vitamin B12)-binding domain"/>
    <property type="match status" value="1"/>
</dbReference>
<proteinExistence type="predicted"/>
<evidence type="ECO:0000256" key="1">
    <source>
        <dbReference type="ARBA" id="ARBA00001966"/>
    </source>
</evidence>
<evidence type="ECO:0000259" key="9">
    <source>
        <dbReference type="PROSITE" id="PS51918"/>
    </source>
</evidence>
<evidence type="ECO:0000256" key="7">
    <source>
        <dbReference type="ARBA" id="ARBA00023014"/>
    </source>
</evidence>
<dbReference type="InterPro" id="IPR051198">
    <property type="entry name" value="BchE-like"/>
</dbReference>
<dbReference type="Gene3D" id="3.40.50.280">
    <property type="entry name" value="Cobalamin-binding domain"/>
    <property type="match status" value="1"/>
</dbReference>
<dbReference type="PANTHER" id="PTHR43409:SF7">
    <property type="entry name" value="BLL1977 PROTEIN"/>
    <property type="match status" value="1"/>
</dbReference>
<dbReference type="SFLD" id="SFLDG01082">
    <property type="entry name" value="B12-binding_domain_containing"/>
    <property type="match status" value="1"/>
</dbReference>
<feature type="domain" description="B12-binding" evidence="8">
    <location>
        <begin position="2"/>
        <end position="139"/>
    </location>
</feature>
<dbReference type="RefSeq" id="WP_353715016.1">
    <property type="nucleotide sequence ID" value="NZ_CP159307.1"/>
</dbReference>
<dbReference type="PANTHER" id="PTHR43409">
    <property type="entry name" value="ANAEROBIC MAGNESIUM-PROTOPORPHYRIN IX MONOMETHYL ESTER CYCLASE-RELATED"/>
    <property type="match status" value="1"/>
</dbReference>
<dbReference type="CDD" id="cd01335">
    <property type="entry name" value="Radical_SAM"/>
    <property type="match status" value="1"/>
</dbReference>
<dbReference type="SFLD" id="SFLDS00029">
    <property type="entry name" value="Radical_SAM"/>
    <property type="match status" value="1"/>
</dbReference>
<evidence type="ECO:0000259" key="8">
    <source>
        <dbReference type="PROSITE" id="PS51332"/>
    </source>
</evidence>
<protein>
    <submittedName>
        <fullName evidence="10">Radical SAM protein</fullName>
    </submittedName>
</protein>
<evidence type="ECO:0000313" key="10">
    <source>
        <dbReference type="EMBL" id="XCH33808.1"/>
    </source>
</evidence>
<sequence>MKVLLVAATTPAFQRAFANSSNLPNGLLFIGAMLEKHGHEVQVYDGFMDDRTPTELAQFKPDVIGFSVIVGPNMEAAIDYSKQFKSLLPGVKIAWGNVSPSVLTEQTLAEEYIDFAVIGAGEHTMAELCDHLEKGSPARLEDIRGLAFKDTSGQVVINEHRPFVRDMDELPDPAWHLVDAARYRELDLNTSRGCAFHCAFCYNDSFNKGSLGYLSAERLIAQIQHLQKTYGARHIRFNDDNFTFNRKRLRDFCSLLKEKRIKLTWSCDCRADLSAEDAAMMSRAGCVSVTLGFETGSQRMLNFIQKGITVDQMIKTFWLLIKHKIRASLYIMHGFPTETAEDFKATHELLARLDNPYYLYNRFRPLPGTKLFDYCIDHRLINPPETLAEWPEYMMQYSNRINLSDVPDSMINEAMAHYLNTYALNRFRFTLKHDPGYFRIILTNPRKFLREVLSLIKNQIYVVKSKKHLSGFAVSLKEAHAKLASKPARGIRIHEIGECINN</sequence>
<gene>
    <name evidence="10" type="ORF">ABV300_02735</name>
</gene>
<dbReference type="GO" id="GO:0003824">
    <property type="term" value="F:catalytic activity"/>
    <property type="evidence" value="ECO:0007669"/>
    <property type="project" value="InterPro"/>
</dbReference>
<dbReference type="SUPFAM" id="SSF102114">
    <property type="entry name" value="Radical SAM enzymes"/>
    <property type="match status" value="1"/>
</dbReference>
<dbReference type="InterPro" id="IPR036724">
    <property type="entry name" value="Cobalamin-bd_sf"/>
</dbReference>
<dbReference type="GO" id="GO:0051539">
    <property type="term" value="F:4 iron, 4 sulfur cluster binding"/>
    <property type="evidence" value="ECO:0007669"/>
    <property type="project" value="UniProtKB-KW"/>
</dbReference>
<evidence type="ECO:0000256" key="3">
    <source>
        <dbReference type="ARBA" id="ARBA00022679"/>
    </source>
</evidence>
<dbReference type="SMART" id="SM00729">
    <property type="entry name" value="Elp3"/>
    <property type="match status" value="1"/>
</dbReference>
<dbReference type="InterPro" id="IPR006638">
    <property type="entry name" value="Elp3/MiaA/NifB-like_rSAM"/>
</dbReference>